<feature type="compositionally biased region" description="Acidic residues" evidence="7">
    <location>
        <begin position="256"/>
        <end position="266"/>
    </location>
</feature>
<dbReference type="GO" id="GO:0003677">
    <property type="term" value="F:DNA binding"/>
    <property type="evidence" value="ECO:0007669"/>
    <property type="project" value="UniProtKB-KW"/>
</dbReference>
<feature type="compositionally biased region" description="Acidic residues" evidence="7">
    <location>
        <begin position="124"/>
        <end position="145"/>
    </location>
</feature>
<comment type="similarity">
    <text evidence="6">Belongs to the NFYA/HAP2 subunit family.</text>
</comment>
<reference evidence="8" key="1">
    <citation type="submission" date="2021-03" db="EMBL/GenBank/DDBJ databases">
        <title>Draft genome sequence of rust myrtle Austropuccinia psidii MF-1, a brazilian biotype.</title>
        <authorList>
            <person name="Quecine M.C."/>
            <person name="Pachon D.M.R."/>
            <person name="Bonatelli M.L."/>
            <person name="Correr F.H."/>
            <person name="Franceschini L.M."/>
            <person name="Leite T.F."/>
            <person name="Margarido G.R.A."/>
            <person name="Almeida C.A."/>
            <person name="Ferrarezi J.A."/>
            <person name="Labate C.A."/>
        </authorList>
    </citation>
    <scope>NUCLEOTIDE SEQUENCE</scope>
    <source>
        <strain evidence="8">MF-1</strain>
    </source>
</reference>
<dbReference type="GO" id="GO:0005634">
    <property type="term" value="C:nucleus"/>
    <property type="evidence" value="ECO:0007669"/>
    <property type="project" value="UniProtKB-SubCell"/>
</dbReference>
<gene>
    <name evidence="8" type="ORF">O181_057719</name>
</gene>
<dbReference type="AlphaFoldDB" id="A0A9Q3HWY0"/>
<dbReference type="PRINTS" id="PR00616">
    <property type="entry name" value="CCAATSUBUNTB"/>
</dbReference>
<feature type="compositionally biased region" description="Acidic residues" evidence="7">
    <location>
        <begin position="80"/>
        <end position="91"/>
    </location>
</feature>
<dbReference type="OrthoDB" id="1097733at2759"/>
<evidence type="ECO:0000313" key="8">
    <source>
        <dbReference type="EMBL" id="MBW0518004.1"/>
    </source>
</evidence>
<dbReference type="PROSITE" id="PS51152">
    <property type="entry name" value="NFYA_HAP2_2"/>
    <property type="match status" value="1"/>
</dbReference>
<accession>A0A9Q3HWY0</accession>
<keyword evidence="4 6" id="KW-0804">Transcription</keyword>
<evidence type="ECO:0000256" key="6">
    <source>
        <dbReference type="RuleBase" id="RU367155"/>
    </source>
</evidence>
<feature type="compositionally biased region" description="Basic residues" evidence="7">
    <location>
        <begin position="224"/>
        <end position="237"/>
    </location>
</feature>
<organism evidence="8 9">
    <name type="scientific">Austropuccinia psidii MF-1</name>
    <dbReference type="NCBI Taxonomy" id="1389203"/>
    <lineage>
        <taxon>Eukaryota</taxon>
        <taxon>Fungi</taxon>
        <taxon>Dikarya</taxon>
        <taxon>Basidiomycota</taxon>
        <taxon>Pucciniomycotina</taxon>
        <taxon>Pucciniomycetes</taxon>
        <taxon>Pucciniales</taxon>
        <taxon>Sphaerophragmiaceae</taxon>
        <taxon>Austropuccinia</taxon>
    </lineage>
</organism>
<evidence type="ECO:0000256" key="3">
    <source>
        <dbReference type="ARBA" id="ARBA00023125"/>
    </source>
</evidence>
<keyword evidence="5 6" id="KW-0539">Nucleus</keyword>
<comment type="subunit">
    <text evidence="6">Heterotrimer.</text>
</comment>
<feature type="compositionally biased region" description="Basic and acidic residues" evidence="7">
    <location>
        <begin position="241"/>
        <end position="255"/>
    </location>
</feature>
<protein>
    <recommendedName>
        <fullName evidence="6">Transcriptional activator HAP2</fullName>
    </recommendedName>
</protein>
<dbReference type="Proteomes" id="UP000765509">
    <property type="component" value="Unassembled WGS sequence"/>
</dbReference>
<feature type="compositionally biased region" description="Low complexity" evidence="7">
    <location>
        <begin position="153"/>
        <end position="163"/>
    </location>
</feature>
<evidence type="ECO:0000256" key="2">
    <source>
        <dbReference type="ARBA" id="ARBA00023015"/>
    </source>
</evidence>
<keyword evidence="2 6" id="KW-0805">Transcription regulation</keyword>
<evidence type="ECO:0000256" key="4">
    <source>
        <dbReference type="ARBA" id="ARBA00023163"/>
    </source>
</evidence>
<evidence type="ECO:0000256" key="7">
    <source>
        <dbReference type="SAM" id="MobiDB-lite"/>
    </source>
</evidence>
<dbReference type="InterPro" id="IPR001289">
    <property type="entry name" value="NFYA"/>
</dbReference>
<comment type="subcellular location">
    <subcellularLocation>
        <location evidence="1 6">Nucleus</location>
    </subcellularLocation>
</comment>
<dbReference type="Gene3D" id="6.10.250.2430">
    <property type="match status" value="1"/>
</dbReference>
<sequence>MSGEHSSWAEGDPRSAAFLTEIATRFEKGQGGTRNGYEEDPHYLSDEVVNDILAIDDASPSADQLFNLDPQLHFDFDNHDNDEDEDDDNDDDDRKAAVRAAMMAVPRQHSPRDGEENSLSVKEEDTDQDEEHDDEDAEEEHEEQEEAHRDSSLDSSCSPSESLELMRDKPGVAGLAIQGQNSTESPVFVNPKQYERIMKRRLARARLEEMGRLSRERKPYLHESRHKHAVRRPRGPRGRFLTKEELAERTVKLEDADGGDEEEGLDDSSIPVD</sequence>
<dbReference type="EMBL" id="AVOT02026327">
    <property type="protein sequence ID" value="MBW0518004.1"/>
    <property type="molecule type" value="Genomic_DNA"/>
</dbReference>
<keyword evidence="3 6" id="KW-0238">DNA-binding</keyword>
<evidence type="ECO:0000256" key="1">
    <source>
        <dbReference type="ARBA" id="ARBA00004123"/>
    </source>
</evidence>
<evidence type="ECO:0000256" key="5">
    <source>
        <dbReference type="ARBA" id="ARBA00023242"/>
    </source>
</evidence>
<name>A0A9Q3HWY0_9BASI</name>
<keyword evidence="9" id="KW-1185">Reference proteome</keyword>
<dbReference type="GO" id="GO:0003700">
    <property type="term" value="F:DNA-binding transcription factor activity"/>
    <property type="evidence" value="ECO:0007669"/>
    <property type="project" value="UniProtKB-UniRule"/>
</dbReference>
<dbReference type="PANTHER" id="PTHR12632">
    <property type="entry name" value="TRANSCRIPTION FACTOR NF-Y ALPHA-RELATED"/>
    <property type="match status" value="1"/>
</dbReference>
<feature type="region of interest" description="Disordered" evidence="7">
    <location>
        <begin position="62"/>
        <end position="188"/>
    </location>
</feature>
<evidence type="ECO:0000313" key="9">
    <source>
        <dbReference type="Proteomes" id="UP000765509"/>
    </source>
</evidence>
<feature type="region of interest" description="Disordered" evidence="7">
    <location>
        <begin position="218"/>
        <end position="273"/>
    </location>
</feature>
<dbReference type="SMART" id="SM00521">
    <property type="entry name" value="CBF"/>
    <property type="match status" value="1"/>
</dbReference>
<comment type="caution">
    <text evidence="8">The sequence shown here is derived from an EMBL/GenBank/DDBJ whole genome shotgun (WGS) entry which is preliminary data.</text>
</comment>
<comment type="function">
    <text evidence="6">Component of the sequence-specific heterotrimeric transcription factor (NF-Y) which specifically recognizes a 5'-CCAAT-3' box motif found in the promoters of its target genes.</text>
</comment>
<dbReference type="Pfam" id="PF02045">
    <property type="entry name" value="CBFB_NFYA"/>
    <property type="match status" value="1"/>
</dbReference>
<proteinExistence type="inferred from homology"/>